<evidence type="ECO:0000313" key="11">
    <source>
        <dbReference type="EMBL" id="KIK51152.1"/>
    </source>
</evidence>
<accession>A0A0D0C0M6</accession>
<dbReference type="InterPro" id="IPR002401">
    <property type="entry name" value="Cyt_P450_E_grp-I"/>
</dbReference>
<keyword evidence="4 9" id="KW-0349">Heme</keyword>
<dbReference type="InterPro" id="IPR036396">
    <property type="entry name" value="Cyt_P450_sf"/>
</dbReference>
<dbReference type="PRINTS" id="PR00463">
    <property type="entry name" value="EP450I"/>
</dbReference>
<dbReference type="AlphaFoldDB" id="A0A0D0C0M6"/>
<dbReference type="Gene3D" id="1.10.630.10">
    <property type="entry name" value="Cytochrome P450"/>
    <property type="match status" value="1"/>
</dbReference>
<dbReference type="PANTHER" id="PTHR46300">
    <property type="entry name" value="P450, PUTATIVE (EUROFUNG)-RELATED-RELATED"/>
    <property type="match status" value="1"/>
</dbReference>
<keyword evidence="5 9" id="KW-0479">Metal-binding</keyword>
<dbReference type="PRINTS" id="PR00385">
    <property type="entry name" value="P450"/>
</dbReference>
<dbReference type="CDD" id="cd11065">
    <property type="entry name" value="CYP64-like"/>
    <property type="match status" value="1"/>
</dbReference>
<keyword evidence="6 10" id="KW-0560">Oxidoreductase</keyword>
<organism evidence="11 12">
    <name type="scientific">Collybiopsis luxurians FD-317 M1</name>
    <dbReference type="NCBI Taxonomy" id="944289"/>
    <lineage>
        <taxon>Eukaryota</taxon>
        <taxon>Fungi</taxon>
        <taxon>Dikarya</taxon>
        <taxon>Basidiomycota</taxon>
        <taxon>Agaricomycotina</taxon>
        <taxon>Agaricomycetes</taxon>
        <taxon>Agaricomycetidae</taxon>
        <taxon>Agaricales</taxon>
        <taxon>Marasmiineae</taxon>
        <taxon>Omphalotaceae</taxon>
        <taxon>Collybiopsis</taxon>
        <taxon>Collybiopsis luxurians</taxon>
    </lineage>
</organism>
<dbReference type="GO" id="GO:0005506">
    <property type="term" value="F:iron ion binding"/>
    <property type="evidence" value="ECO:0007669"/>
    <property type="project" value="InterPro"/>
</dbReference>
<evidence type="ECO:0000256" key="3">
    <source>
        <dbReference type="ARBA" id="ARBA00010617"/>
    </source>
</evidence>
<protein>
    <recommendedName>
        <fullName evidence="13">Cytochrome P450</fullName>
    </recommendedName>
</protein>
<evidence type="ECO:0000256" key="5">
    <source>
        <dbReference type="ARBA" id="ARBA00022723"/>
    </source>
</evidence>
<evidence type="ECO:0000256" key="7">
    <source>
        <dbReference type="ARBA" id="ARBA00023004"/>
    </source>
</evidence>
<keyword evidence="8 10" id="KW-0503">Monooxygenase</keyword>
<dbReference type="InterPro" id="IPR050364">
    <property type="entry name" value="Cytochrome_P450_fung"/>
</dbReference>
<comment type="cofactor">
    <cofactor evidence="1 9">
        <name>heme</name>
        <dbReference type="ChEBI" id="CHEBI:30413"/>
    </cofactor>
</comment>
<dbReference type="EMBL" id="KN834871">
    <property type="protein sequence ID" value="KIK51152.1"/>
    <property type="molecule type" value="Genomic_DNA"/>
</dbReference>
<feature type="binding site" description="axial binding residue" evidence="9">
    <location>
        <position position="448"/>
    </location>
    <ligand>
        <name>heme</name>
        <dbReference type="ChEBI" id="CHEBI:30413"/>
    </ligand>
    <ligandPart>
        <name>Fe</name>
        <dbReference type="ChEBI" id="CHEBI:18248"/>
    </ligandPart>
</feature>
<dbReference type="SUPFAM" id="SSF48264">
    <property type="entry name" value="Cytochrome P450"/>
    <property type="match status" value="1"/>
</dbReference>
<proteinExistence type="inferred from homology"/>
<dbReference type="GO" id="GO:0020037">
    <property type="term" value="F:heme binding"/>
    <property type="evidence" value="ECO:0007669"/>
    <property type="project" value="InterPro"/>
</dbReference>
<gene>
    <name evidence="11" type="ORF">GYMLUDRAFT_50721</name>
</gene>
<dbReference type="InterPro" id="IPR001128">
    <property type="entry name" value="Cyt_P450"/>
</dbReference>
<evidence type="ECO:0000256" key="1">
    <source>
        <dbReference type="ARBA" id="ARBA00001971"/>
    </source>
</evidence>
<evidence type="ECO:0000256" key="9">
    <source>
        <dbReference type="PIRSR" id="PIRSR602401-1"/>
    </source>
</evidence>
<dbReference type="HOGENOM" id="CLU_001570_2_3_1"/>
<evidence type="ECO:0000256" key="6">
    <source>
        <dbReference type="ARBA" id="ARBA00023002"/>
    </source>
</evidence>
<comment type="similarity">
    <text evidence="3 10">Belongs to the cytochrome P450 family.</text>
</comment>
<evidence type="ECO:0008006" key="13">
    <source>
        <dbReference type="Google" id="ProtNLM"/>
    </source>
</evidence>
<evidence type="ECO:0000256" key="8">
    <source>
        <dbReference type="ARBA" id="ARBA00023033"/>
    </source>
</evidence>
<dbReference type="Proteomes" id="UP000053593">
    <property type="component" value="Unassembled WGS sequence"/>
</dbReference>
<name>A0A0D0C0M6_9AGAR</name>
<sequence length="521" mass="59286">MDSFNAFLTTLQQYSYYLFYSGLVILALSLSHSRSRHYPLPPGPAGIPLIGNIFDLSKKAQFLQFSEWSKVYGPIFSLNLLGQQVIVLNSHRVAGDLLDRRSNIYSDRPRFIVVYEYLSDKLLFSGAPYGDYWRRSRKAAHESLNTRVAPYVQPIQEKEAANLVLSLIDDSESWDGHMKRSSASSILSLVYGMPPVTSIDDPLIVRIMQHMHRNVEGGQPGQHLVEAFPILKWVPSFMAKWKRDSIYWCQEDTRFFEELLSYTQKAIDHGESTTCFSATWIQNAERYGLNFREIAWLAGTMFGAGVETTSAALSAFIMAMTLYPDVLRKAQEEIDSVVGRERVPAFNDREHLPYVRAIVKETLRWWPVGPIGVPHRVREDDIYDGYLIPKGSTIIYNVWAMNRDPELYPDFDVFRPERFLDVSGEVDVTPADTHKQGHVTFGFGRRTCVGLNVANQSLFIGIAYMLWALNIQAITDDANKLILPSRDDMIDEGLIVRPKPFKCCITPRLANVRTLVETAAH</sequence>
<evidence type="ECO:0000256" key="4">
    <source>
        <dbReference type="ARBA" id="ARBA00022617"/>
    </source>
</evidence>
<evidence type="ECO:0000313" key="12">
    <source>
        <dbReference type="Proteomes" id="UP000053593"/>
    </source>
</evidence>
<dbReference type="GO" id="GO:0004497">
    <property type="term" value="F:monooxygenase activity"/>
    <property type="evidence" value="ECO:0007669"/>
    <property type="project" value="UniProtKB-KW"/>
</dbReference>
<comment type="pathway">
    <text evidence="2">Secondary metabolite biosynthesis.</text>
</comment>
<dbReference type="InterPro" id="IPR017972">
    <property type="entry name" value="Cyt_P450_CS"/>
</dbReference>
<keyword evidence="12" id="KW-1185">Reference proteome</keyword>
<reference evidence="11 12" key="1">
    <citation type="submission" date="2014-04" db="EMBL/GenBank/DDBJ databases">
        <title>Evolutionary Origins and Diversification of the Mycorrhizal Mutualists.</title>
        <authorList>
            <consortium name="DOE Joint Genome Institute"/>
            <consortium name="Mycorrhizal Genomics Consortium"/>
            <person name="Kohler A."/>
            <person name="Kuo A."/>
            <person name="Nagy L.G."/>
            <person name="Floudas D."/>
            <person name="Copeland A."/>
            <person name="Barry K.W."/>
            <person name="Cichocki N."/>
            <person name="Veneault-Fourrey C."/>
            <person name="LaButti K."/>
            <person name="Lindquist E.A."/>
            <person name="Lipzen A."/>
            <person name="Lundell T."/>
            <person name="Morin E."/>
            <person name="Murat C."/>
            <person name="Riley R."/>
            <person name="Ohm R."/>
            <person name="Sun H."/>
            <person name="Tunlid A."/>
            <person name="Henrissat B."/>
            <person name="Grigoriev I.V."/>
            <person name="Hibbett D.S."/>
            <person name="Martin F."/>
        </authorList>
    </citation>
    <scope>NUCLEOTIDE SEQUENCE [LARGE SCALE GENOMIC DNA]</scope>
    <source>
        <strain evidence="11 12">FD-317 M1</strain>
    </source>
</reference>
<evidence type="ECO:0000256" key="2">
    <source>
        <dbReference type="ARBA" id="ARBA00005179"/>
    </source>
</evidence>
<dbReference type="GO" id="GO:0016705">
    <property type="term" value="F:oxidoreductase activity, acting on paired donors, with incorporation or reduction of molecular oxygen"/>
    <property type="evidence" value="ECO:0007669"/>
    <property type="project" value="InterPro"/>
</dbReference>
<dbReference type="Pfam" id="PF00067">
    <property type="entry name" value="p450"/>
    <property type="match status" value="1"/>
</dbReference>
<evidence type="ECO:0000256" key="10">
    <source>
        <dbReference type="RuleBase" id="RU000461"/>
    </source>
</evidence>
<dbReference type="OrthoDB" id="2789670at2759"/>
<dbReference type="PROSITE" id="PS00086">
    <property type="entry name" value="CYTOCHROME_P450"/>
    <property type="match status" value="1"/>
</dbReference>
<keyword evidence="7 9" id="KW-0408">Iron</keyword>